<organism evidence="1 2">
    <name type="scientific">Ligilactobacillus ruminis ATCC 25644</name>
    <dbReference type="NCBI Taxonomy" id="525362"/>
    <lineage>
        <taxon>Bacteria</taxon>
        <taxon>Bacillati</taxon>
        <taxon>Bacillota</taxon>
        <taxon>Bacilli</taxon>
        <taxon>Lactobacillales</taxon>
        <taxon>Lactobacillaceae</taxon>
        <taxon>Ligilactobacillus</taxon>
    </lineage>
</organism>
<accession>E7FSI1</accession>
<dbReference type="HOGENOM" id="CLU_3100266_0_0_9"/>
<dbReference type="AlphaFoldDB" id="E7FSI1"/>
<dbReference type="EMBL" id="ACGS02000046">
    <property type="protein sequence ID" value="EFZ33999.1"/>
    <property type="molecule type" value="Genomic_DNA"/>
</dbReference>
<gene>
    <name evidence="1" type="ORF">HMPREF0542_11858</name>
</gene>
<reference evidence="1 2" key="1">
    <citation type="submission" date="2011-01" db="EMBL/GenBank/DDBJ databases">
        <authorList>
            <person name="Muzny D."/>
            <person name="Qin X."/>
            <person name="Buhay C."/>
            <person name="Dugan-Rocha S."/>
            <person name="Ding Y."/>
            <person name="Chen G."/>
            <person name="Hawes A."/>
            <person name="Holder M."/>
            <person name="Jhangiani S."/>
            <person name="Johnson A."/>
            <person name="Khan Z."/>
            <person name="Li Z."/>
            <person name="Liu W."/>
            <person name="Liu X."/>
            <person name="Perez L."/>
            <person name="Shen H."/>
            <person name="Wang Q."/>
            <person name="Watt J."/>
            <person name="Xi L."/>
            <person name="Xin Y."/>
            <person name="Zhou J."/>
            <person name="Deng J."/>
            <person name="Jiang H."/>
            <person name="Liu Y."/>
            <person name="Qu J."/>
            <person name="Song X.-Z."/>
            <person name="Zhang L."/>
            <person name="Villasana D."/>
            <person name="Johnson A."/>
            <person name="Liu J."/>
            <person name="Liyanage D."/>
            <person name="Lorensuhewa L."/>
            <person name="Robinson T."/>
            <person name="Song A."/>
            <person name="Song B.-B."/>
            <person name="Dinh H."/>
            <person name="Thornton R."/>
            <person name="Coyle M."/>
            <person name="Francisco L."/>
            <person name="Jackson L."/>
            <person name="Javaid M."/>
            <person name="Korchina V."/>
            <person name="Kovar C."/>
            <person name="Mata R."/>
            <person name="Mathew T."/>
            <person name="Ngo R."/>
            <person name="Nguyen L."/>
            <person name="Nguyen N."/>
            <person name="Okwuonu G."/>
            <person name="Ongeri F."/>
            <person name="Pham C."/>
            <person name="Simmons D."/>
            <person name="Wilczek-Boney K."/>
            <person name="Hale W."/>
            <person name="Jakkamsetti A."/>
            <person name="Pham P."/>
            <person name="Ruth R."/>
            <person name="San Lucas F."/>
            <person name="Warren J."/>
            <person name="Zhang J."/>
            <person name="Zhao Z."/>
            <person name="Zhou C."/>
            <person name="Zhu D."/>
            <person name="Lee S."/>
            <person name="Bess C."/>
            <person name="Blankenburg K."/>
            <person name="Forbes L."/>
            <person name="Fu Q."/>
            <person name="Gubbala S."/>
            <person name="Hirani K."/>
            <person name="Jayaseelan J.C."/>
            <person name="Lara F."/>
            <person name="Munidasa M."/>
            <person name="Palculict T."/>
            <person name="Patil S."/>
            <person name="Pu L.-L."/>
            <person name="Saada N."/>
            <person name="Tang L."/>
            <person name="Weissenberger G."/>
            <person name="Zhu Y."/>
            <person name="Hemphill L."/>
            <person name="Shang Y."/>
            <person name="Youmans B."/>
            <person name="Ayvaz T."/>
            <person name="Ross M."/>
            <person name="Santibanez J."/>
            <person name="Aqrawi P."/>
            <person name="Gross S."/>
            <person name="Joshi V."/>
            <person name="Fowler G."/>
            <person name="Nazareth L."/>
            <person name="Reid J."/>
            <person name="Worley K."/>
            <person name="Petrosino J."/>
            <person name="Highlander S."/>
            <person name="Gibbs R."/>
        </authorList>
    </citation>
    <scope>NUCLEOTIDE SEQUENCE [LARGE SCALE GENOMIC DNA]</scope>
    <source>
        <strain evidence="1 2">ATCC 25644</strain>
    </source>
</reference>
<proteinExistence type="predicted"/>
<sequence>MKARFFNGRAEKICLGHGIDYAILVNIRWMRASFEFSMMNKISNEWSIKYC</sequence>
<dbReference type="Proteomes" id="UP000004099">
    <property type="component" value="Unassembled WGS sequence"/>
</dbReference>
<evidence type="ECO:0000313" key="2">
    <source>
        <dbReference type="Proteomes" id="UP000004099"/>
    </source>
</evidence>
<protein>
    <submittedName>
        <fullName evidence="1">Uncharacterized protein</fullName>
    </submittedName>
</protein>
<evidence type="ECO:0000313" key="1">
    <source>
        <dbReference type="EMBL" id="EFZ33999.1"/>
    </source>
</evidence>
<comment type="caution">
    <text evidence="1">The sequence shown here is derived from an EMBL/GenBank/DDBJ whole genome shotgun (WGS) entry which is preliminary data.</text>
</comment>
<name>E7FSI1_9LACO</name>